<reference evidence="1 2" key="1">
    <citation type="submission" date="2023-08" db="EMBL/GenBank/DDBJ databases">
        <title>A Necator americanus chromosomal reference genome.</title>
        <authorList>
            <person name="Ilik V."/>
            <person name="Petrzelkova K.J."/>
            <person name="Pardy F."/>
            <person name="Fuh T."/>
            <person name="Niatou-Singa F.S."/>
            <person name="Gouil Q."/>
            <person name="Baker L."/>
            <person name="Ritchie M.E."/>
            <person name="Jex A.R."/>
            <person name="Gazzola D."/>
            <person name="Li H."/>
            <person name="Toshio Fujiwara R."/>
            <person name="Zhan B."/>
            <person name="Aroian R.V."/>
            <person name="Pafco B."/>
            <person name="Schwarz E.M."/>
        </authorList>
    </citation>
    <scope>NUCLEOTIDE SEQUENCE [LARGE SCALE GENOMIC DNA]</scope>
    <source>
        <strain evidence="1 2">Aroian</strain>
        <tissue evidence="1">Whole animal</tissue>
    </source>
</reference>
<name>A0ABR1ECH0_NECAM</name>
<sequence length="342" mass="39553">MGITSFSFTSILLLIGTVLFAKLIEDFIVLKRQHNEEQDSLEILKRYPERIIDEMCSEKFFDCYLIADLYDNKTERPLAFRVLRLKGHGGFLQLSKARLLIPQPMSYKTLDTRKWELDKTTVRLRYARMMISGIFFSEAVEYNSPKVGNVLMFGLGGGVINNYLTTMPGQKFNVTVVDIDPVMKRIAEKWYGFEETDMHRIIVEDGVEFINKDQGVKYDAILVDVSDTDMKPLICPIQSFLKDDLISNLYYNLADTGVVIVNIITAPSFIQAGSELVLKRFEGHFDFCVLLPTSTFERMLFCFKRKPWNNDPNKLHEHVMKMDRELGFHLKDGGKYESSDKW</sequence>
<evidence type="ECO:0000313" key="2">
    <source>
        <dbReference type="Proteomes" id="UP001303046"/>
    </source>
</evidence>
<evidence type="ECO:0008006" key="3">
    <source>
        <dbReference type="Google" id="ProtNLM"/>
    </source>
</evidence>
<dbReference type="Proteomes" id="UP001303046">
    <property type="component" value="Unassembled WGS sequence"/>
</dbReference>
<dbReference type="InterPro" id="IPR029063">
    <property type="entry name" value="SAM-dependent_MTases_sf"/>
</dbReference>
<evidence type="ECO:0000313" key="1">
    <source>
        <dbReference type="EMBL" id="KAK6760020.1"/>
    </source>
</evidence>
<protein>
    <recommendedName>
        <fullName evidence="3">Spermine/spermidine synthase</fullName>
    </recommendedName>
</protein>
<gene>
    <name evidence="1" type="primary">Necator_chrX.g21679</name>
    <name evidence="1" type="ORF">RB195_021518</name>
</gene>
<dbReference type="Gene3D" id="3.40.50.150">
    <property type="entry name" value="Vaccinia Virus protein VP39"/>
    <property type="match status" value="1"/>
</dbReference>
<keyword evidence="2" id="KW-1185">Reference proteome</keyword>
<dbReference type="SUPFAM" id="SSF53335">
    <property type="entry name" value="S-adenosyl-L-methionine-dependent methyltransferases"/>
    <property type="match status" value="1"/>
</dbReference>
<proteinExistence type="predicted"/>
<dbReference type="EMBL" id="JAVFWL010000006">
    <property type="protein sequence ID" value="KAK6760020.1"/>
    <property type="molecule type" value="Genomic_DNA"/>
</dbReference>
<comment type="caution">
    <text evidence="1">The sequence shown here is derived from an EMBL/GenBank/DDBJ whole genome shotgun (WGS) entry which is preliminary data.</text>
</comment>
<organism evidence="1 2">
    <name type="scientific">Necator americanus</name>
    <name type="common">Human hookworm</name>
    <dbReference type="NCBI Taxonomy" id="51031"/>
    <lineage>
        <taxon>Eukaryota</taxon>
        <taxon>Metazoa</taxon>
        <taxon>Ecdysozoa</taxon>
        <taxon>Nematoda</taxon>
        <taxon>Chromadorea</taxon>
        <taxon>Rhabditida</taxon>
        <taxon>Rhabditina</taxon>
        <taxon>Rhabditomorpha</taxon>
        <taxon>Strongyloidea</taxon>
        <taxon>Ancylostomatidae</taxon>
        <taxon>Bunostominae</taxon>
        <taxon>Necator</taxon>
    </lineage>
</organism>
<accession>A0ABR1ECH0</accession>